<evidence type="ECO:0000256" key="1">
    <source>
        <dbReference type="SAM" id="MobiDB-lite"/>
    </source>
</evidence>
<dbReference type="InterPro" id="IPR007174">
    <property type="entry name" value="Las1"/>
</dbReference>
<feature type="compositionally biased region" description="Basic and acidic residues" evidence="1">
    <location>
        <begin position="453"/>
        <end position="462"/>
    </location>
</feature>
<evidence type="ECO:0000313" key="3">
    <source>
        <dbReference type="Proteomes" id="UP001151518"/>
    </source>
</evidence>
<accession>A0A9W8G402</accession>
<dbReference type="GO" id="GO:0030687">
    <property type="term" value="C:preribosome, large subunit precursor"/>
    <property type="evidence" value="ECO:0007669"/>
    <property type="project" value="TreeGrafter"/>
</dbReference>
<feature type="compositionally biased region" description="Acidic residues" evidence="1">
    <location>
        <begin position="340"/>
        <end position="356"/>
    </location>
</feature>
<feature type="compositionally biased region" description="Acidic residues" evidence="1">
    <location>
        <begin position="463"/>
        <end position="479"/>
    </location>
</feature>
<dbReference type="OrthoDB" id="10263222at2759"/>
<comment type="caution">
    <text evidence="2">The sequence shown here is derived from an EMBL/GenBank/DDBJ whole genome shotgun (WGS) entry which is preliminary data.</text>
</comment>
<gene>
    <name evidence="2" type="primary">LAS1</name>
    <name evidence="2" type="ORF">GGI25_004873</name>
</gene>
<dbReference type="Proteomes" id="UP001151518">
    <property type="component" value="Unassembled WGS sequence"/>
</dbReference>
<sequence length="556" mass="61774">MSRIPKVVSWTSTEEYMTVAESLYSSDLTQRKRGVAIVKAWRAHSRIPVAIDATANLVEMAVADEEQQRGICINRLRHMYTMALVRFVNSIVDLEQKGMYAQSIATLASRIGMPVWFVELRHAGTHEHIPSLAVLRSACAQALHWLGDYYWKKQARSLPADTQIHIREALARYTAARSALKSVDVKKRGGSKQQESAQAEFDTAGAGLSQLASKLHSDAVRLYLVPVLIEPGFLIPEEKKLRAKFPDCRLSVGFTEEWSAVFNMFSDIWGRILFYEELISGIVAALTPTSSDLGMFEVSDNNLSTGHAATLVAWIRWILQHHYTPYITAATALATLDMNNDDEVDDENSNSNDDSDVPGPINIDDLLEGCLRNPSYYSRSVLKVVSEADPVLKQELKPFVDYMGKALSALVAIDSDAKSTAAKAPQSAISEKSLQEEEQIFRHRLESVFGSDSSRRVDRQAALDEETDDANADTDDMDVDNNSTDKYPTASSSHKKEATSQAADMVERTEMASDRWNYVPSSSWSMSPIGTLSDGSVPFLDWPAWLDEVPLQPVPM</sequence>
<dbReference type="GO" id="GO:0004519">
    <property type="term" value="F:endonuclease activity"/>
    <property type="evidence" value="ECO:0007669"/>
    <property type="project" value="InterPro"/>
</dbReference>
<dbReference type="GO" id="GO:0000460">
    <property type="term" value="P:maturation of 5.8S rRNA"/>
    <property type="evidence" value="ECO:0007669"/>
    <property type="project" value="TreeGrafter"/>
</dbReference>
<dbReference type="Pfam" id="PF04031">
    <property type="entry name" value="Las1"/>
    <property type="match status" value="1"/>
</dbReference>
<protein>
    <submittedName>
        <fullName evidence="2">rRNA-processing protein las1</fullName>
    </submittedName>
</protein>
<dbReference type="PANTHER" id="PTHR15002">
    <property type="entry name" value="RIBOSOMAL BIOGENESIS PROTEIN LAS1L"/>
    <property type="match status" value="1"/>
</dbReference>
<proteinExistence type="predicted"/>
<organism evidence="2 3">
    <name type="scientific">Coemansia spiralis</name>
    <dbReference type="NCBI Taxonomy" id="417178"/>
    <lineage>
        <taxon>Eukaryota</taxon>
        <taxon>Fungi</taxon>
        <taxon>Fungi incertae sedis</taxon>
        <taxon>Zoopagomycota</taxon>
        <taxon>Kickxellomycotina</taxon>
        <taxon>Kickxellomycetes</taxon>
        <taxon>Kickxellales</taxon>
        <taxon>Kickxellaceae</taxon>
        <taxon>Coemansia</taxon>
    </lineage>
</organism>
<reference evidence="2" key="1">
    <citation type="submission" date="2022-07" db="EMBL/GenBank/DDBJ databases">
        <title>Phylogenomic reconstructions and comparative analyses of Kickxellomycotina fungi.</title>
        <authorList>
            <person name="Reynolds N.K."/>
            <person name="Stajich J.E."/>
            <person name="Barry K."/>
            <person name="Grigoriev I.V."/>
            <person name="Crous P."/>
            <person name="Smith M.E."/>
        </authorList>
    </citation>
    <scope>NUCLEOTIDE SEQUENCE</scope>
    <source>
        <strain evidence="2">NRRL 3115</strain>
    </source>
</reference>
<evidence type="ECO:0000313" key="2">
    <source>
        <dbReference type="EMBL" id="KAJ2673058.1"/>
    </source>
</evidence>
<dbReference type="GO" id="GO:0090730">
    <property type="term" value="C:Las1 complex"/>
    <property type="evidence" value="ECO:0007669"/>
    <property type="project" value="InterPro"/>
</dbReference>
<dbReference type="AlphaFoldDB" id="A0A9W8G402"/>
<feature type="region of interest" description="Disordered" evidence="1">
    <location>
        <begin position="452"/>
        <end position="505"/>
    </location>
</feature>
<dbReference type="PANTHER" id="PTHR15002:SF0">
    <property type="entry name" value="RIBOSOMAL BIOGENESIS PROTEIN LAS1L"/>
    <property type="match status" value="1"/>
</dbReference>
<name>A0A9W8G402_9FUNG</name>
<feature type="region of interest" description="Disordered" evidence="1">
    <location>
        <begin position="340"/>
        <end position="360"/>
    </location>
</feature>
<dbReference type="EMBL" id="JANBTW010000073">
    <property type="protein sequence ID" value="KAJ2673058.1"/>
    <property type="molecule type" value="Genomic_DNA"/>
</dbReference>
<dbReference type="GO" id="GO:0000470">
    <property type="term" value="P:maturation of LSU-rRNA"/>
    <property type="evidence" value="ECO:0007669"/>
    <property type="project" value="TreeGrafter"/>
</dbReference>